<evidence type="ECO:0000313" key="2">
    <source>
        <dbReference type="Proteomes" id="UP000606396"/>
    </source>
</evidence>
<proteinExistence type="predicted"/>
<comment type="caution">
    <text evidence="1">The sequence shown here is derived from an EMBL/GenBank/DDBJ whole genome shotgun (WGS) entry which is preliminary data.</text>
</comment>
<keyword evidence="2" id="KW-1185">Reference proteome</keyword>
<gene>
    <name evidence="1" type="ORF">H6G94_34285</name>
</gene>
<dbReference type="Proteomes" id="UP000606396">
    <property type="component" value="Unassembled WGS sequence"/>
</dbReference>
<sequence>MMRSLRHRLLSVFVLAIFLVNVLTPDKVSAHIFQSGSWIRSSLHVNTTIGMAGILAQGIGGLQVNIDSVRNLSVSNLSYNNGRLYANIENKPVNVEVNPKIVQEAIRVMEHTDKQVFQVSLDSTAVGNIPYIDEFLKDTTIGELLLEADLDFAGVVDGSQYLPDSQIKYPYEKGLYLLDNHDDYRKLPDKWINPPVSWSQIYLHFNPMVPGLVQLEFNPQVFFLTASGHPVEVSKEIEELGELPYEPLKQDVRNNPLTYINTVPALKRAASITATLGLVAAGCQKPASCLNLKHQAWISSILTHLSNKREEKEDNANQLRIEQVQKARSNFMNKWDEHSFQKFHPDNNSDITWADAYDAVQRGAKTLSQEDLTDSLLSYMKVLLKPEESKKVIESLSEKEKTRIELSLSERAIKLAKQKFLNNSVPPNDSLLMAASAVTSAWNGDTKAAQEKLDLAIKLSNNYPGTRLQVVKMGYFVGQIIKKENKSLGQEIDLRMRFEQRKAKVKAYDEIDQCLKDYEKKNLLNCIPKDISIKDKQTKDLGTYKLRILETYARDSGLYKYVPRRDLAWLHGRFAYLIGNEINDLTQKKDRLRFLSAYTQKAQPGWHRWKLHQLENKMRISLGMKPHPTDWRSLMLGVAIGVAILDVVQQLLKRRWA</sequence>
<organism evidence="1 2">
    <name type="scientific">Nostoc punctiforme FACHB-252</name>
    <dbReference type="NCBI Taxonomy" id="1357509"/>
    <lineage>
        <taxon>Bacteria</taxon>
        <taxon>Bacillati</taxon>
        <taxon>Cyanobacteriota</taxon>
        <taxon>Cyanophyceae</taxon>
        <taxon>Nostocales</taxon>
        <taxon>Nostocaceae</taxon>
        <taxon>Nostoc</taxon>
    </lineage>
</organism>
<accession>A0ABR8HMH3</accession>
<reference evidence="1 2" key="1">
    <citation type="journal article" date="2020" name="ISME J.">
        <title>Comparative genomics reveals insights into cyanobacterial evolution and habitat adaptation.</title>
        <authorList>
            <person name="Chen M.Y."/>
            <person name="Teng W.K."/>
            <person name="Zhao L."/>
            <person name="Hu C.X."/>
            <person name="Zhou Y.K."/>
            <person name="Han B.P."/>
            <person name="Song L.R."/>
            <person name="Shu W.S."/>
        </authorList>
    </citation>
    <scope>NUCLEOTIDE SEQUENCE [LARGE SCALE GENOMIC DNA]</scope>
    <source>
        <strain evidence="1 2">FACHB-252</strain>
    </source>
</reference>
<protein>
    <submittedName>
        <fullName evidence="1">Uncharacterized protein</fullName>
    </submittedName>
</protein>
<dbReference type="EMBL" id="JACJTC010000044">
    <property type="protein sequence ID" value="MBD2616255.1"/>
    <property type="molecule type" value="Genomic_DNA"/>
</dbReference>
<evidence type="ECO:0000313" key="1">
    <source>
        <dbReference type="EMBL" id="MBD2616255.1"/>
    </source>
</evidence>
<dbReference type="RefSeq" id="WP_190952710.1">
    <property type="nucleotide sequence ID" value="NZ_JACJTC010000044.1"/>
</dbReference>
<name>A0ABR8HMH3_NOSPU</name>